<dbReference type="GO" id="GO:0006412">
    <property type="term" value="P:translation"/>
    <property type="evidence" value="ECO:0007669"/>
    <property type="project" value="TreeGrafter"/>
</dbReference>
<dbReference type="RefSeq" id="WP_054737035.1">
    <property type="nucleotide sequence ID" value="NZ_AYZM01000149.1"/>
</dbReference>
<evidence type="ECO:0000256" key="1">
    <source>
        <dbReference type="ARBA" id="ARBA00006767"/>
    </source>
</evidence>
<dbReference type="InterPro" id="IPR003029">
    <property type="entry name" value="S1_domain"/>
</dbReference>
<name>A0A0R2EPZ6_9LACO</name>
<dbReference type="FunFam" id="2.40.50.140:FF:000051">
    <property type="entry name" value="RNA-binding transcriptional accessory protein"/>
    <property type="match status" value="1"/>
</dbReference>
<dbReference type="GO" id="GO:0003729">
    <property type="term" value="F:mRNA binding"/>
    <property type="evidence" value="ECO:0007669"/>
    <property type="project" value="UniProtKB-ARBA"/>
</dbReference>
<dbReference type="PANTHER" id="PTHR10724:SF7">
    <property type="entry name" value="SMALL RIBOSOMAL SUBUNIT PROTEIN BS1C"/>
    <property type="match status" value="1"/>
</dbReference>
<dbReference type="Gene3D" id="2.40.50.140">
    <property type="entry name" value="Nucleic acid-binding proteins"/>
    <property type="match status" value="1"/>
</dbReference>
<evidence type="ECO:0000256" key="3">
    <source>
        <dbReference type="ARBA" id="ARBA00023274"/>
    </source>
</evidence>
<dbReference type="SUPFAM" id="SSF50249">
    <property type="entry name" value="Nucleic acid-binding proteins"/>
    <property type="match status" value="1"/>
</dbReference>
<dbReference type="InterPro" id="IPR012340">
    <property type="entry name" value="NA-bd_OB-fold"/>
</dbReference>
<protein>
    <recommendedName>
        <fullName evidence="4">S1 motif domain-containing protein</fullName>
    </recommendedName>
</protein>
<dbReference type="Proteomes" id="UP000051442">
    <property type="component" value="Unassembled WGS sequence"/>
</dbReference>
<dbReference type="GO" id="GO:1990904">
    <property type="term" value="C:ribonucleoprotein complex"/>
    <property type="evidence" value="ECO:0007669"/>
    <property type="project" value="UniProtKB-KW"/>
</dbReference>
<dbReference type="InterPro" id="IPR050437">
    <property type="entry name" value="Ribos_protein_bS1-like"/>
</dbReference>
<keyword evidence="6" id="KW-1185">Reference proteome</keyword>
<feature type="domain" description="S1 motif" evidence="4">
    <location>
        <begin position="5"/>
        <end position="74"/>
    </location>
</feature>
<dbReference type="Pfam" id="PF00575">
    <property type="entry name" value="S1"/>
    <property type="match status" value="1"/>
</dbReference>
<keyword evidence="2" id="KW-0689">Ribosomal protein</keyword>
<dbReference type="PRINTS" id="PR00681">
    <property type="entry name" value="RIBOSOMALS1"/>
</dbReference>
<dbReference type="PATRIC" id="fig|1423804.4.peg.2098"/>
<comment type="caution">
    <text evidence="5">The sequence shown here is derived from an EMBL/GenBank/DDBJ whole genome shotgun (WGS) entry which is preliminary data.</text>
</comment>
<dbReference type="GO" id="GO:0005737">
    <property type="term" value="C:cytoplasm"/>
    <property type="evidence" value="ECO:0007669"/>
    <property type="project" value="UniProtKB-ARBA"/>
</dbReference>
<evidence type="ECO:0000256" key="2">
    <source>
        <dbReference type="ARBA" id="ARBA00022980"/>
    </source>
</evidence>
<dbReference type="OrthoDB" id="9810507at2"/>
<proteinExistence type="inferred from homology"/>
<dbReference type="GO" id="GO:0003735">
    <property type="term" value="F:structural constituent of ribosome"/>
    <property type="evidence" value="ECO:0007669"/>
    <property type="project" value="TreeGrafter"/>
</dbReference>
<sequence>MLRIGNQVHGTVTGIQPYGAFVDLGDGVQGLIHISECHYGFVKDIHQYLTVGDEIDVVVLDIDEFTGKISLSLRCMEEPKASLTMTVPQQEGRHKHYWTSRNVHEGFAPIQSRRHAWEQEALKELVQK</sequence>
<dbReference type="AlphaFoldDB" id="A0A0R2EPZ6"/>
<gene>
    <name evidence="5" type="ORF">FD14_GL001933</name>
</gene>
<keyword evidence="3" id="KW-0687">Ribonucleoprotein</keyword>
<dbReference type="SMART" id="SM00316">
    <property type="entry name" value="S1"/>
    <property type="match status" value="1"/>
</dbReference>
<evidence type="ECO:0000259" key="4">
    <source>
        <dbReference type="PROSITE" id="PS50126"/>
    </source>
</evidence>
<evidence type="ECO:0000313" key="6">
    <source>
        <dbReference type="Proteomes" id="UP000051442"/>
    </source>
</evidence>
<dbReference type="NCBIfam" id="NF040579">
    <property type="entry name" value="S1_dom_CvfD"/>
    <property type="match status" value="1"/>
</dbReference>
<dbReference type="GO" id="GO:0005840">
    <property type="term" value="C:ribosome"/>
    <property type="evidence" value="ECO:0007669"/>
    <property type="project" value="UniProtKB-KW"/>
</dbReference>
<comment type="similarity">
    <text evidence="1">Belongs to the bacterial ribosomal protein bS1 family.</text>
</comment>
<dbReference type="InterPro" id="IPR035104">
    <property type="entry name" value="Ribosomal_protein_S1-like"/>
</dbReference>
<dbReference type="STRING" id="1423804.FD14_GL001933"/>
<organism evidence="5 6">
    <name type="scientific">Secundilactobacillus similis DSM 23365 = JCM 2765</name>
    <dbReference type="NCBI Taxonomy" id="1423804"/>
    <lineage>
        <taxon>Bacteria</taxon>
        <taxon>Bacillati</taxon>
        <taxon>Bacillota</taxon>
        <taxon>Bacilli</taxon>
        <taxon>Lactobacillales</taxon>
        <taxon>Lactobacillaceae</taxon>
        <taxon>Secundilactobacillus</taxon>
    </lineage>
</organism>
<dbReference type="PANTHER" id="PTHR10724">
    <property type="entry name" value="30S RIBOSOMAL PROTEIN S1"/>
    <property type="match status" value="1"/>
</dbReference>
<dbReference type="EMBL" id="AYZM01000149">
    <property type="protein sequence ID" value="KRN18398.1"/>
    <property type="molecule type" value="Genomic_DNA"/>
</dbReference>
<dbReference type="PROSITE" id="PS50126">
    <property type="entry name" value="S1"/>
    <property type="match status" value="1"/>
</dbReference>
<accession>A0A0R2EPZ6</accession>
<reference evidence="5 6" key="1">
    <citation type="journal article" date="2015" name="Genome Announc.">
        <title>Expanding the biotechnology potential of lactobacilli through comparative genomics of 213 strains and associated genera.</title>
        <authorList>
            <person name="Sun Z."/>
            <person name="Harris H.M."/>
            <person name="McCann A."/>
            <person name="Guo C."/>
            <person name="Argimon S."/>
            <person name="Zhang W."/>
            <person name="Yang X."/>
            <person name="Jeffery I.B."/>
            <person name="Cooney J.C."/>
            <person name="Kagawa T.F."/>
            <person name="Liu W."/>
            <person name="Song Y."/>
            <person name="Salvetti E."/>
            <person name="Wrobel A."/>
            <person name="Rasinkangas P."/>
            <person name="Parkhill J."/>
            <person name="Rea M.C."/>
            <person name="O'Sullivan O."/>
            <person name="Ritari J."/>
            <person name="Douillard F.P."/>
            <person name="Paul Ross R."/>
            <person name="Yang R."/>
            <person name="Briner A.E."/>
            <person name="Felis G.E."/>
            <person name="de Vos W.M."/>
            <person name="Barrangou R."/>
            <person name="Klaenhammer T.R."/>
            <person name="Caufield P.W."/>
            <person name="Cui Y."/>
            <person name="Zhang H."/>
            <person name="O'Toole P.W."/>
        </authorList>
    </citation>
    <scope>NUCLEOTIDE SEQUENCE [LARGE SCALE GENOMIC DNA]</scope>
    <source>
        <strain evidence="5 6">DSM 23365</strain>
    </source>
</reference>
<evidence type="ECO:0000313" key="5">
    <source>
        <dbReference type="EMBL" id="KRN18398.1"/>
    </source>
</evidence>